<dbReference type="AlphaFoldDB" id="A0A1N6P4M1"/>
<dbReference type="Pfam" id="PF18663">
    <property type="entry name" value="Pallilysin"/>
    <property type="match status" value="1"/>
</dbReference>
<evidence type="ECO:0000313" key="2">
    <source>
        <dbReference type="EMBL" id="SIP99321.1"/>
    </source>
</evidence>
<protein>
    <recommendedName>
        <fullName evidence="1">Pallilysin beta barrel domain-containing protein</fullName>
    </recommendedName>
</protein>
<keyword evidence="3" id="KW-1185">Reference proteome</keyword>
<dbReference type="Proteomes" id="UP000186400">
    <property type="component" value="Unassembled WGS sequence"/>
</dbReference>
<feature type="domain" description="Pallilysin beta barrel" evidence="1">
    <location>
        <begin position="268"/>
        <end position="380"/>
    </location>
</feature>
<name>A0A1N6P4M1_9SPIO</name>
<dbReference type="EMBL" id="FTMS01000002">
    <property type="protein sequence ID" value="SIP99321.1"/>
    <property type="molecule type" value="Genomic_DNA"/>
</dbReference>
<sequence>MWHNGAVKETTLFPLALCLLGGLALFSCTEVQESSAIPHRTEVTLPGAAPGIILAREETRAVSIQTEDEDVGLRVNLSDEYLLISTHNVSLTMSEPDEQIVVVKRRDDPSDRVRLLVAIFDPLRNIYRVSWEGVTEATGMRSFSVSTMDLTGDHQEEIIGTGIDPAGKQTINVFRQEPRERGQRDLLFREIFSGTTDGSIEIADRRRSDAYRTLQSTGESFPILLFQRNDQTEDPHDLIRSEYRWNAESGQYHLAHQEELPGVQAEQAQLRELYDADTAGMEQFLSGPWFRSTESAAGSPAELAFFDTANQRVSLFHSDAQEQYEWVNSYKAIYQSGPGLLMNLRNAVLRTVRRQIAVTVLGTDTIRINVDGAEYWNGQYQRMTPGIQEGTVRNHRVSRPDFILQGVYRNENHQEILFDAPHFRFRSDRFDWRGGFNLMQPGSPLLELKIVEATGDASADVLSPETGERTASRVNGSFNQRYRLEYSEERSEDRVVRRIHMTPVVFTVDGLVETGAAPVVLEQVEEFLEEAS</sequence>
<organism evidence="2 3">
    <name type="scientific">Alkalispirochaeta americana</name>
    <dbReference type="NCBI Taxonomy" id="159291"/>
    <lineage>
        <taxon>Bacteria</taxon>
        <taxon>Pseudomonadati</taxon>
        <taxon>Spirochaetota</taxon>
        <taxon>Spirochaetia</taxon>
        <taxon>Spirochaetales</taxon>
        <taxon>Spirochaetaceae</taxon>
        <taxon>Alkalispirochaeta</taxon>
    </lineage>
</organism>
<proteinExistence type="predicted"/>
<dbReference type="InterPro" id="IPR041037">
    <property type="entry name" value="Pallilysin"/>
</dbReference>
<gene>
    <name evidence="2" type="ORF">SAMN05920897_102127</name>
</gene>
<reference evidence="3" key="1">
    <citation type="submission" date="2017-01" db="EMBL/GenBank/DDBJ databases">
        <authorList>
            <person name="Varghese N."/>
            <person name="Submissions S."/>
        </authorList>
    </citation>
    <scope>NUCLEOTIDE SEQUENCE [LARGE SCALE GENOMIC DNA]</scope>
    <source>
        <strain evidence="3">ASpG1</strain>
    </source>
</reference>
<evidence type="ECO:0000259" key="1">
    <source>
        <dbReference type="Pfam" id="PF18663"/>
    </source>
</evidence>
<accession>A0A1N6P4M1</accession>
<evidence type="ECO:0000313" key="3">
    <source>
        <dbReference type="Proteomes" id="UP000186400"/>
    </source>
</evidence>
<dbReference type="NCBIfam" id="NF033751">
    <property type="entry name" value="pallilysin_like"/>
    <property type="match status" value="1"/>
</dbReference>
<dbReference type="STRING" id="159291.SAMN05920897_102127"/>